<keyword evidence="11" id="KW-1015">Disulfide bond</keyword>
<evidence type="ECO:0000256" key="14">
    <source>
        <dbReference type="ARBA" id="ARBA00047928"/>
    </source>
</evidence>
<comment type="similarity">
    <text evidence="4">In the C-terminal section; belongs to the pectinesterase family.</text>
</comment>
<dbReference type="NCBIfam" id="TIGR01614">
    <property type="entry name" value="PME_inhib"/>
    <property type="match status" value="1"/>
</dbReference>
<feature type="domain" description="Pectinesterase inhibitor" evidence="18">
    <location>
        <begin position="52"/>
        <end position="206"/>
    </location>
</feature>
<dbReference type="AlphaFoldDB" id="A0AAD7Q174"/>
<evidence type="ECO:0000256" key="6">
    <source>
        <dbReference type="ARBA" id="ARBA00022512"/>
    </source>
</evidence>
<evidence type="ECO:0000256" key="7">
    <source>
        <dbReference type="ARBA" id="ARBA00022525"/>
    </source>
</evidence>
<dbReference type="Proteomes" id="UP001163823">
    <property type="component" value="Chromosome 4"/>
</dbReference>
<dbReference type="GO" id="GO:0045490">
    <property type="term" value="P:pectin catabolic process"/>
    <property type="evidence" value="ECO:0007669"/>
    <property type="project" value="UniProtKB-UniRule"/>
</dbReference>
<dbReference type="InterPro" id="IPR012334">
    <property type="entry name" value="Pectin_lyas_fold"/>
</dbReference>
<dbReference type="InterPro" id="IPR000070">
    <property type="entry name" value="Pectinesterase_cat"/>
</dbReference>
<dbReference type="PROSITE" id="PS00503">
    <property type="entry name" value="PECTINESTERASE_2"/>
    <property type="match status" value="1"/>
</dbReference>
<dbReference type="CDD" id="cd15798">
    <property type="entry name" value="PMEI-like_3"/>
    <property type="match status" value="1"/>
</dbReference>
<dbReference type="FunFam" id="1.20.140.40:FF:000004">
    <property type="entry name" value="Pectinesterase"/>
    <property type="match status" value="1"/>
</dbReference>
<organism evidence="19 20">
    <name type="scientific">Quillaja saponaria</name>
    <name type="common">Soap bark tree</name>
    <dbReference type="NCBI Taxonomy" id="32244"/>
    <lineage>
        <taxon>Eukaryota</taxon>
        <taxon>Viridiplantae</taxon>
        <taxon>Streptophyta</taxon>
        <taxon>Embryophyta</taxon>
        <taxon>Tracheophyta</taxon>
        <taxon>Spermatophyta</taxon>
        <taxon>Magnoliopsida</taxon>
        <taxon>eudicotyledons</taxon>
        <taxon>Gunneridae</taxon>
        <taxon>Pentapetalae</taxon>
        <taxon>rosids</taxon>
        <taxon>fabids</taxon>
        <taxon>Fabales</taxon>
        <taxon>Quillajaceae</taxon>
        <taxon>Quillaja</taxon>
    </lineage>
</organism>
<dbReference type="InterPro" id="IPR006501">
    <property type="entry name" value="Pectinesterase_inhib_dom"/>
</dbReference>
<evidence type="ECO:0000256" key="8">
    <source>
        <dbReference type="ARBA" id="ARBA00022729"/>
    </source>
</evidence>
<dbReference type="Gene3D" id="1.20.140.40">
    <property type="entry name" value="Invertase/pectin methylesterase inhibitor family protein"/>
    <property type="match status" value="1"/>
</dbReference>
<keyword evidence="10 17" id="KW-0063">Aspartyl esterase</keyword>
<evidence type="ECO:0000256" key="9">
    <source>
        <dbReference type="ARBA" id="ARBA00022801"/>
    </source>
</evidence>
<evidence type="ECO:0000259" key="18">
    <source>
        <dbReference type="SMART" id="SM00856"/>
    </source>
</evidence>
<comment type="caution">
    <text evidence="19">The sequence shown here is derived from an EMBL/GenBank/DDBJ whole genome shotgun (WGS) entry which is preliminary data.</text>
</comment>
<evidence type="ECO:0000256" key="2">
    <source>
        <dbReference type="ARBA" id="ARBA00005184"/>
    </source>
</evidence>
<evidence type="ECO:0000256" key="3">
    <source>
        <dbReference type="ARBA" id="ARBA00006027"/>
    </source>
</evidence>
<dbReference type="EMBL" id="JARAOO010000004">
    <property type="protein sequence ID" value="KAJ7972992.1"/>
    <property type="molecule type" value="Genomic_DNA"/>
</dbReference>
<comment type="subcellular location">
    <subcellularLocation>
        <location evidence="1">Secreted</location>
        <location evidence="1">Cell wall</location>
    </subcellularLocation>
</comment>
<keyword evidence="7" id="KW-0964">Secreted</keyword>
<dbReference type="InterPro" id="IPR035513">
    <property type="entry name" value="Invertase/methylesterase_inhib"/>
</dbReference>
<keyword evidence="9 17" id="KW-0378">Hydrolase</keyword>
<dbReference type="Pfam" id="PF01095">
    <property type="entry name" value="Pectinesterase"/>
    <property type="match status" value="1"/>
</dbReference>
<evidence type="ECO:0000313" key="19">
    <source>
        <dbReference type="EMBL" id="KAJ7972992.1"/>
    </source>
</evidence>
<dbReference type="FunFam" id="2.160.20.10:FF:000001">
    <property type="entry name" value="Pectinesterase"/>
    <property type="match status" value="1"/>
</dbReference>
<keyword evidence="6" id="KW-0134">Cell wall</keyword>
<evidence type="ECO:0000256" key="13">
    <source>
        <dbReference type="ARBA" id="ARBA00023316"/>
    </source>
</evidence>
<keyword evidence="20" id="KW-1185">Reference proteome</keyword>
<keyword evidence="8" id="KW-0732">Signal</keyword>
<keyword evidence="13" id="KW-0961">Cell wall biogenesis/degradation</keyword>
<comment type="pathway">
    <text evidence="2 17">Glycan metabolism; pectin degradation; 2-dehydro-3-deoxy-D-gluconate from pectin: step 1/5.</text>
</comment>
<evidence type="ECO:0000256" key="17">
    <source>
        <dbReference type="RuleBase" id="RU000589"/>
    </source>
</evidence>
<dbReference type="KEGG" id="qsa:O6P43_010801"/>
<dbReference type="GO" id="GO:0042545">
    <property type="term" value="P:cell wall modification"/>
    <property type="evidence" value="ECO:0007669"/>
    <property type="project" value="UniProtKB-UniRule"/>
</dbReference>
<feature type="active site" evidence="16">
    <location>
        <position position="425"/>
    </location>
</feature>
<evidence type="ECO:0000256" key="15">
    <source>
        <dbReference type="ARBA" id="ARBA00057335"/>
    </source>
</evidence>
<evidence type="ECO:0000256" key="10">
    <source>
        <dbReference type="ARBA" id="ARBA00023085"/>
    </source>
</evidence>
<dbReference type="PANTHER" id="PTHR31707">
    <property type="entry name" value="PECTINESTERASE"/>
    <property type="match status" value="1"/>
</dbReference>
<evidence type="ECO:0000256" key="16">
    <source>
        <dbReference type="PROSITE-ProRule" id="PRU10040"/>
    </source>
</evidence>
<proteinExistence type="inferred from homology"/>
<dbReference type="SUPFAM" id="SSF51126">
    <property type="entry name" value="Pectin lyase-like"/>
    <property type="match status" value="1"/>
</dbReference>
<dbReference type="InterPro" id="IPR033131">
    <property type="entry name" value="Pectinesterase_Asp_AS"/>
</dbReference>
<gene>
    <name evidence="19" type="ORF">O6P43_010801</name>
</gene>
<dbReference type="GO" id="GO:0004857">
    <property type="term" value="F:enzyme inhibitor activity"/>
    <property type="evidence" value="ECO:0007669"/>
    <property type="project" value="InterPro"/>
</dbReference>
<dbReference type="GO" id="GO:0030599">
    <property type="term" value="F:pectinesterase activity"/>
    <property type="evidence" value="ECO:0007669"/>
    <property type="project" value="UniProtKB-UniRule"/>
</dbReference>
<comment type="function">
    <text evidence="15">Acts in the modification of cell walls via demethylesterification of cell wall pectin.</text>
</comment>
<dbReference type="EC" id="3.1.1.11" evidence="5 17"/>
<protein>
    <recommendedName>
        <fullName evidence="5 17">Pectinesterase</fullName>
        <ecNumber evidence="5 17">3.1.1.11</ecNumber>
    </recommendedName>
</protein>
<evidence type="ECO:0000313" key="20">
    <source>
        <dbReference type="Proteomes" id="UP001163823"/>
    </source>
</evidence>
<evidence type="ECO:0000256" key="4">
    <source>
        <dbReference type="ARBA" id="ARBA00007786"/>
    </source>
</evidence>
<dbReference type="InterPro" id="IPR011050">
    <property type="entry name" value="Pectin_lyase_fold/virulence"/>
</dbReference>
<comment type="similarity">
    <text evidence="3">In the N-terminal section; belongs to the PMEI family.</text>
</comment>
<evidence type="ECO:0000256" key="1">
    <source>
        <dbReference type="ARBA" id="ARBA00004191"/>
    </source>
</evidence>
<comment type="catalytic activity">
    <reaction evidence="14 17">
        <text>[(1-&gt;4)-alpha-D-galacturonosyl methyl ester](n) + n H2O = [(1-&gt;4)-alpha-D-galacturonosyl](n) + n methanol + n H(+)</text>
        <dbReference type="Rhea" id="RHEA:22380"/>
        <dbReference type="Rhea" id="RHEA-COMP:14570"/>
        <dbReference type="Rhea" id="RHEA-COMP:14573"/>
        <dbReference type="ChEBI" id="CHEBI:15377"/>
        <dbReference type="ChEBI" id="CHEBI:15378"/>
        <dbReference type="ChEBI" id="CHEBI:17790"/>
        <dbReference type="ChEBI" id="CHEBI:140522"/>
        <dbReference type="ChEBI" id="CHEBI:140523"/>
        <dbReference type="EC" id="3.1.1.11"/>
    </reaction>
</comment>
<evidence type="ECO:0000256" key="5">
    <source>
        <dbReference type="ARBA" id="ARBA00013229"/>
    </source>
</evidence>
<dbReference type="SMART" id="SM00856">
    <property type="entry name" value="PMEI"/>
    <property type="match status" value="1"/>
</dbReference>
<keyword evidence="12" id="KW-0325">Glycoprotein</keyword>
<evidence type="ECO:0000256" key="12">
    <source>
        <dbReference type="ARBA" id="ARBA00023180"/>
    </source>
</evidence>
<sequence length="592" mass="66163">MIFIQILQTVSSLVPKPKMASKQILSNIINLSFFFLLSLFSSLSVAERYAFTTPIPPETICKFTPHPSYCKNILPKQPGRVYDYGQFSFKKSLIQSQKFLNLVKVYCQRRATLSQTTIAALEDCKFLAEQNIDYLSTSMQTVTKTNGTSLSSWEADDVQTYLSAIITNQETCLDGLRNTASDSTIKNALWLPLSNDTKLHSTSLALFTRGWVHEKKNKTIWDFTGKHVGFKNGRLPLKMSNRSRAIYESARRWRKPVSDNEDDEESVFVRDTVVVSQDGSGNFTTINDAIAAAPNNTAADDNGYFLIYIREGVYEEYVNIAKNKRNLMMIGDGINQTIITGNHSVDDGFTTFNSATFAVTAPGFVAVNITFRNTAGPAKHQAVAMRSGADNSTFYSCSFEGYQDTLYTHSLRQFYTECDIYGTIDFIFGNAAVVLQNCNIYPRLPLHGQFNPITAQGRTDPNQNTGTSIHNCVVKAADDLAPFIGSVKTYLGRPWKEYSRTIVMQSFLDSLIDPVGWHEWSGDFALNTLYYAEFANTGPGSNTTNRVTWPGYHVINATDAANFTVSNFLQGDTWLPQTGVPYVRGLTKRESH</sequence>
<dbReference type="Pfam" id="PF04043">
    <property type="entry name" value="PMEI"/>
    <property type="match status" value="1"/>
</dbReference>
<dbReference type="Gene3D" id="2.160.20.10">
    <property type="entry name" value="Single-stranded right-handed beta-helix, Pectin lyase-like"/>
    <property type="match status" value="1"/>
</dbReference>
<name>A0AAD7Q174_QUISA</name>
<accession>A0AAD7Q174</accession>
<evidence type="ECO:0000256" key="11">
    <source>
        <dbReference type="ARBA" id="ARBA00023157"/>
    </source>
</evidence>
<reference evidence="19" key="1">
    <citation type="journal article" date="2023" name="Science">
        <title>Elucidation of the pathway for biosynthesis of saponin adjuvants from the soapbark tree.</title>
        <authorList>
            <person name="Reed J."/>
            <person name="Orme A."/>
            <person name="El-Demerdash A."/>
            <person name="Owen C."/>
            <person name="Martin L.B.B."/>
            <person name="Misra R.C."/>
            <person name="Kikuchi S."/>
            <person name="Rejzek M."/>
            <person name="Martin A.C."/>
            <person name="Harkess A."/>
            <person name="Leebens-Mack J."/>
            <person name="Louveau T."/>
            <person name="Stephenson M.J."/>
            <person name="Osbourn A."/>
        </authorList>
    </citation>
    <scope>NUCLEOTIDE SEQUENCE</scope>
    <source>
        <strain evidence="19">S10</strain>
    </source>
</reference>
<dbReference type="SUPFAM" id="SSF101148">
    <property type="entry name" value="Plant invertase/pectin methylesterase inhibitor"/>
    <property type="match status" value="1"/>
</dbReference>